<keyword evidence="4" id="KW-1185">Reference proteome</keyword>
<organism evidence="3 4">
    <name type="scientific">Rhodocollybia butyracea</name>
    <dbReference type="NCBI Taxonomy" id="206335"/>
    <lineage>
        <taxon>Eukaryota</taxon>
        <taxon>Fungi</taxon>
        <taxon>Dikarya</taxon>
        <taxon>Basidiomycota</taxon>
        <taxon>Agaricomycotina</taxon>
        <taxon>Agaricomycetes</taxon>
        <taxon>Agaricomycetidae</taxon>
        <taxon>Agaricales</taxon>
        <taxon>Marasmiineae</taxon>
        <taxon>Omphalotaceae</taxon>
        <taxon>Rhodocollybia</taxon>
    </lineage>
</organism>
<evidence type="ECO:0000256" key="1">
    <source>
        <dbReference type="SAM" id="MobiDB-lite"/>
    </source>
</evidence>
<dbReference type="OrthoDB" id="3158487at2759"/>
<evidence type="ECO:0000313" key="3">
    <source>
        <dbReference type="EMBL" id="KAF9072223.1"/>
    </source>
</evidence>
<keyword evidence="2" id="KW-0472">Membrane</keyword>
<comment type="caution">
    <text evidence="3">The sequence shown here is derived from an EMBL/GenBank/DDBJ whole genome shotgun (WGS) entry which is preliminary data.</text>
</comment>
<feature type="transmembrane region" description="Helical" evidence="2">
    <location>
        <begin position="89"/>
        <end position="108"/>
    </location>
</feature>
<reference evidence="3" key="1">
    <citation type="submission" date="2020-11" db="EMBL/GenBank/DDBJ databases">
        <authorList>
            <consortium name="DOE Joint Genome Institute"/>
            <person name="Ahrendt S."/>
            <person name="Riley R."/>
            <person name="Andreopoulos W."/>
            <person name="Labutti K."/>
            <person name="Pangilinan J."/>
            <person name="Ruiz-Duenas F.J."/>
            <person name="Barrasa J.M."/>
            <person name="Sanchez-Garcia M."/>
            <person name="Camarero S."/>
            <person name="Miyauchi S."/>
            <person name="Serrano A."/>
            <person name="Linde D."/>
            <person name="Babiker R."/>
            <person name="Drula E."/>
            <person name="Ayuso-Fernandez I."/>
            <person name="Pacheco R."/>
            <person name="Padilla G."/>
            <person name="Ferreira P."/>
            <person name="Barriuso J."/>
            <person name="Kellner H."/>
            <person name="Castanera R."/>
            <person name="Alfaro M."/>
            <person name="Ramirez L."/>
            <person name="Pisabarro A.G."/>
            <person name="Kuo A."/>
            <person name="Tritt A."/>
            <person name="Lipzen A."/>
            <person name="He G."/>
            <person name="Yan M."/>
            <person name="Ng V."/>
            <person name="Cullen D."/>
            <person name="Martin F."/>
            <person name="Rosso M.-N."/>
            <person name="Henrissat B."/>
            <person name="Hibbett D."/>
            <person name="Martinez A.T."/>
            <person name="Grigoriev I.V."/>
        </authorList>
    </citation>
    <scope>NUCLEOTIDE SEQUENCE</scope>
    <source>
        <strain evidence="3">AH 40177</strain>
    </source>
</reference>
<feature type="transmembrane region" description="Helical" evidence="2">
    <location>
        <begin position="517"/>
        <end position="537"/>
    </location>
</feature>
<keyword evidence="2" id="KW-1133">Transmembrane helix</keyword>
<accession>A0A9P5PZV7</accession>
<keyword evidence="2" id="KW-0812">Transmembrane</keyword>
<proteinExistence type="predicted"/>
<evidence type="ECO:0000256" key="2">
    <source>
        <dbReference type="SAM" id="Phobius"/>
    </source>
</evidence>
<dbReference type="Proteomes" id="UP000772434">
    <property type="component" value="Unassembled WGS sequence"/>
</dbReference>
<feature type="transmembrane region" description="Helical" evidence="2">
    <location>
        <begin position="160"/>
        <end position="181"/>
    </location>
</feature>
<gene>
    <name evidence="3" type="ORF">BDP27DRAFT_1320596</name>
</gene>
<name>A0A9P5PZV7_9AGAR</name>
<sequence>MASSPTQIENRASISYSHLQTSDDTPTSTPDRPSGASSPLPLHVGTKGTTMGYFTILSCYIGAGVVAVINHIVFSKLNGTLTGDHTKQFWVSLLQNVFPTAVALVLFTSLKACLSQAALHRLCSGTHSVGLVSLITSPPGLLATLKILAKSGLRRRILELVILSGLAQAIAVTSIFIPGSLTIVSSPAQLRLLEIPTIDLNAVAPTSSSVNKVDVIGVDLLPGGTNVQTLSFVSPSQRWTRLLGRSLLSSSAPTWDTPAGCEFSCNYSFSYTAPALNCTALSREDIWPNNNATSNSSLLQFPLFVEESFNGGNSSQPEPEFTYYLSSSGLPFSPTFDLYYIECFNLSNYDPRGVRCLFQNATYEATTVFSPTGQTSTTRVIEWHDSPDDSFPVVDNSTVLGATEVNVTMASLSIANVYAQMLNGSLAYIPEVALPPPIQAFNTPLFNLTSSFSVELNSDEVVLSLSSDINNLTDGLQGLFQNSTLALVGEGAATMFVNVTVAQDSLQYQYHPRKLGLIYGIVFGVALLVVIDGLICLRANGTAANFDFQGIVEMTAESRGLHESAVLPHFADVPVRGTLGISSGNNATRPVLNSDWELKKRATTGDTDN</sequence>
<feature type="transmembrane region" description="Helical" evidence="2">
    <location>
        <begin position="51"/>
        <end position="77"/>
    </location>
</feature>
<feature type="region of interest" description="Disordered" evidence="1">
    <location>
        <begin position="18"/>
        <end position="43"/>
    </location>
</feature>
<feature type="compositionally biased region" description="Low complexity" evidence="1">
    <location>
        <begin position="22"/>
        <end position="34"/>
    </location>
</feature>
<dbReference type="AlphaFoldDB" id="A0A9P5PZV7"/>
<dbReference type="EMBL" id="JADNRY010000025">
    <property type="protein sequence ID" value="KAF9072223.1"/>
    <property type="molecule type" value="Genomic_DNA"/>
</dbReference>
<protein>
    <submittedName>
        <fullName evidence="3">Uncharacterized protein</fullName>
    </submittedName>
</protein>
<evidence type="ECO:0000313" key="4">
    <source>
        <dbReference type="Proteomes" id="UP000772434"/>
    </source>
</evidence>